<dbReference type="EMBL" id="FQZU01000021">
    <property type="protein sequence ID" value="SHK28135.1"/>
    <property type="molecule type" value="Genomic_DNA"/>
</dbReference>
<dbReference type="NCBIfam" id="NF002959">
    <property type="entry name" value="PRK03624.1"/>
    <property type="match status" value="1"/>
</dbReference>
<evidence type="ECO:0000313" key="2">
    <source>
        <dbReference type="EMBL" id="SHK28135.1"/>
    </source>
</evidence>
<dbReference type="Gene3D" id="3.40.630.30">
    <property type="match status" value="1"/>
</dbReference>
<reference evidence="3" key="1">
    <citation type="submission" date="2016-11" db="EMBL/GenBank/DDBJ databases">
        <authorList>
            <person name="Varghese N."/>
            <person name="Submissions S."/>
        </authorList>
    </citation>
    <scope>NUCLEOTIDE SEQUENCE [LARGE SCALE GENOMIC DNA]</scope>
    <source>
        <strain evidence="3">DSM 16219</strain>
    </source>
</reference>
<dbReference type="PROSITE" id="PS51186">
    <property type="entry name" value="GNAT"/>
    <property type="match status" value="1"/>
</dbReference>
<name>A0A1M6R6N5_9BACT</name>
<keyword evidence="2" id="KW-0808">Transferase</keyword>
<dbReference type="OrthoDB" id="1821130at2"/>
<dbReference type="Proteomes" id="UP000183994">
    <property type="component" value="Unassembled WGS sequence"/>
</dbReference>
<dbReference type="InterPro" id="IPR000182">
    <property type="entry name" value="GNAT_dom"/>
</dbReference>
<gene>
    <name evidence="2" type="ORF">SAMN02745216_03205</name>
</gene>
<protein>
    <submittedName>
        <fullName evidence="2">Acetyltransferase (GNAT) family protein</fullName>
    </submittedName>
</protein>
<dbReference type="InterPro" id="IPR016181">
    <property type="entry name" value="Acyl_CoA_acyltransferase"/>
</dbReference>
<dbReference type="GO" id="GO:0016747">
    <property type="term" value="F:acyltransferase activity, transferring groups other than amino-acyl groups"/>
    <property type="evidence" value="ECO:0007669"/>
    <property type="project" value="InterPro"/>
</dbReference>
<dbReference type="STRING" id="1121393.SAMN02745216_03205"/>
<organism evidence="2 3">
    <name type="scientific">Desulfatibacillum alkenivorans DSM 16219</name>
    <dbReference type="NCBI Taxonomy" id="1121393"/>
    <lineage>
        <taxon>Bacteria</taxon>
        <taxon>Pseudomonadati</taxon>
        <taxon>Thermodesulfobacteriota</taxon>
        <taxon>Desulfobacteria</taxon>
        <taxon>Desulfobacterales</taxon>
        <taxon>Desulfatibacillaceae</taxon>
        <taxon>Desulfatibacillum</taxon>
    </lineage>
</organism>
<feature type="domain" description="N-acetyltransferase" evidence="1">
    <location>
        <begin position="7"/>
        <end position="141"/>
    </location>
</feature>
<sequence length="141" mass="15460">MLNSRPMELRRYETSDQDQVAALWKECGLATAANNPYRDIQRKTANSPELFFVGEEQGQIVASCMAGYDWHRGWIYYLAAAPSLQGKGLNARIMRHAEKALLGSGCPKIGLMVGKINARASVFCSKMGCQSDPGGAEQAFI</sequence>
<evidence type="ECO:0000313" key="3">
    <source>
        <dbReference type="Proteomes" id="UP000183994"/>
    </source>
</evidence>
<dbReference type="AlphaFoldDB" id="A0A1M6R6N5"/>
<evidence type="ECO:0000259" key="1">
    <source>
        <dbReference type="PROSITE" id="PS51186"/>
    </source>
</evidence>
<dbReference type="CDD" id="cd04301">
    <property type="entry name" value="NAT_SF"/>
    <property type="match status" value="1"/>
</dbReference>
<dbReference type="RefSeq" id="WP_083611075.1">
    <property type="nucleotide sequence ID" value="NZ_FQZU01000021.1"/>
</dbReference>
<dbReference type="SUPFAM" id="SSF55729">
    <property type="entry name" value="Acyl-CoA N-acyltransferases (Nat)"/>
    <property type="match status" value="1"/>
</dbReference>
<accession>A0A1M6R6N5</accession>
<dbReference type="Pfam" id="PF00583">
    <property type="entry name" value="Acetyltransf_1"/>
    <property type="match status" value="1"/>
</dbReference>
<keyword evidence="3" id="KW-1185">Reference proteome</keyword>
<proteinExistence type="predicted"/>